<gene>
    <name evidence="2" type="ORF">GKC49_01065</name>
</gene>
<feature type="transmembrane region" description="Helical" evidence="1">
    <location>
        <begin position="202"/>
        <end position="220"/>
    </location>
</feature>
<feature type="transmembrane region" description="Helical" evidence="1">
    <location>
        <begin position="31"/>
        <end position="55"/>
    </location>
</feature>
<reference evidence="2 3" key="1">
    <citation type="submission" date="2019-11" db="EMBL/GenBank/DDBJ databases">
        <title>Draft Genome Sequence of Plant Growth-Promoting Rhizosphere-Associated Bacteria.</title>
        <authorList>
            <person name="Vasilyev I.Y."/>
            <person name="Radchenko V."/>
            <person name="Ilnitskaya E.V."/>
        </authorList>
    </citation>
    <scope>NUCLEOTIDE SEQUENCE [LARGE SCALE GENOMIC DNA]</scope>
    <source>
        <strain evidence="2 3">VRA_MhP_f</strain>
    </source>
</reference>
<proteinExistence type="predicted"/>
<feature type="transmembrane region" description="Helical" evidence="1">
    <location>
        <begin position="176"/>
        <end position="196"/>
    </location>
</feature>
<dbReference type="Proteomes" id="UP000461948">
    <property type="component" value="Unassembled WGS sequence"/>
</dbReference>
<dbReference type="Pfam" id="PF18159">
    <property type="entry name" value="S_4TM"/>
    <property type="match status" value="1"/>
</dbReference>
<evidence type="ECO:0000313" key="2">
    <source>
        <dbReference type="EMBL" id="MSE13791.1"/>
    </source>
</evidence>
<keyword evidence="1" id="KW-0472">Membrane</keyword>
<dbReference type="EMBL" id="WKLC01000013">
    <property type="protein sequence ID" value="MSE13791.1"/>
    <property type="molecule type" value="Genomic_DNA"/>
</dbReference>
<dbReference type="AlphaFoldDB" id="A0A7X2MIQ5"/>
<comment type="caution">
    <text evidence="2">The sequence shown here is derived from an EMBL/GenBank/DDBJ whole genome shotgun (WGS) entry which is preliminary data.</text>
</comment>
<keyword evidence="1" id="KW-1133">Transmembrane helix</keyword>
<organism evidence="2 3">
    <name type="scientific">Enterobacter agglomerans</name>
    <name type="common">Erwinia herbicola</name>
    <name type="synonym">Pantoea agglomerans</name>
    <dbReference type="NCBI Taxonomy" id="549"/>
    <lineage>
        <taxon>Bacteria</taxon>
        <taxon>Pseudomonadati</taxon>
        <taxon>Pseudomonadota</taxon>
        <taxon>Gammaproteobacteria</taxon>
        <taxon>Enterobacterales</taxon>
        <taxon>Erwiniaceae</taxon>
        <taxon>Pantoea</taxon>
        <taxon>Pantoea agglomerans group</taxon>
    </lineage>
</organism>
<protein>
    <submittedName>
        <fullName evidence="2">Uncharacterized protein</fullName>
    </submittedName>
</protein>
<dbReference type="InterPro" id="IPR049920">
    <property type="entry name" value="IK1_05631-like"/>
</dbReference>
<accession>A0A7X2MIQ5</accession>
<name>A0A7X2MIQ5_ENTAG</name>
<feature type="transmembrane region" description="Helical" evidence="1">
    <location>
        <begin position="67"/>
        <end position="86"/>
    </location>
</feature>
<evidence type="ECO:0000256" key="1">
    <source>
        <dbReference type="SAM" id="Phobius"/>
    </source>
</evidence>
<evidence type="ECO:0000313" key="3">
    <source>
        <dbReference type="Proteomes" id="UP000461948"/>
    </source>
</evidence>
<keyword evidence="1" id="KW-0812">Transmembrane</keyword>
<sequence length="310" mass="36019">MNQYFETQNEPEMIKLQAAQRELYSSVKRHLACSFVMGVLVPTALSAVYLVLSFFPGYTFPWLKTSITLYGFIMLFINTWLLDRIASVKKTAARMQEEFDVRLFELEWNDIVAGKHPSPHEWLEPSEQHLLKNGSDSLKNWYLNSPIRLPAPIMTLLCQSKNLGWDARLKKKISDILSLIIVANGIALLILGLVISPPLVNVFSLVALLAPVYQFYYRYVSENKKSVARADELRQQVESELDKISESHYFDEKHLKKLARNIQDQIFSYRVSGNPVPDRLHRRNRVRDEDRYDRIFNIYAEKITYPTSVE</sequence>